<keyword evidence="1" id="KW-0472">Membrane</keyword>
<organism evidence="2 3">
    <name type="scientific">Callosobruchus maculatus</name>
    <name type="common">Southern cowpea weevil</name>
    <name type="synonym">Pulse bruchid</name>
    <dbReference type="NCBI Taxonomy" id="64391"/>
    <lineage>
        <taxon>Eukaryota</taxon>
        <taxon>Metazoa</taxon>
        <taxon>Ecdysozoa</taxon>
        <taxon>Arthropoda</taxon>
        <taxon>Hexapoda</taxon>
        <taxon>Insecta</taxon>
        <taxon>Pterygota</taxon>
        <taxon>Neoptera</taxon>
        <taxon>Endopterygota</taxon>
        <taxon>Coleoptera</taxon>
        <taxon>Polyphaga</taxon>
        <taxon>Cucujiformia</taxon>
        <taxon>Chrysomeloidea</taxon>
        <taxon>Chrysomelidae</taxon>
        <taxon>Bruchinae</taxon>
        <taxon>Bruchini</taxon>
        <taxon>Callosobruchus</taxon>
    </lineage>
</organism>
<protein>
    <submittedName>
        <fullName evidence="2">Uncharacterized protein</fullName>
    </submittedName>
</protein>
<dbReference type="AlphaFoldDB" id="A0A653CXG9"/>
<feature type="transmembrane region" description="Helical" evidence="1">
    <location>
        <begin position="7"/>
        <end position="29"/>
    </location>
</feature>
<dbReference type="EMBL" id="CAACVG010009207">
    <property type="protein sequence ID" value="VEN52572.1"/>
    <property type="molecule type" value="Genomic_DNA"/>
</dbReference>
<keyword evidence="1" id="KW-1133">Transmembrane helix</keyword>
<keyword evidence="3" id="KW-1185">Reference proteome</keyword>
<evidence type="ECO:0000256" key="1">
    <source>
        <dbReference type="SAM" id="Phobius"/>
    </source>
</evidence>
<feature type="transmembrane region" description="Helical" evidence="1">
    <location>
        <begin position="35"/>
        <end position="55"/>
    </location>
</feature>
<keyword evidence="1" id="KW-0812">Transmembrane</keyword>
<dbReference type="OrthoDB" id="10062780at2759"/>
<name>A0A653CXG9_CALMS</name>
<evidence type="ECO:0000313" key="2">
    <source>
        <dbReference type="EMBL" id="VEN52572.1"/>
    </source>
</evidence>
<accession>A0A653CXG9</accession>
<reference evidence="2 3" key="1">
    <citation type="submission" date="2019-01" db="EMBL/GenBank/DDBJ databases">
        <authorList>
            <person name="Sayadi A."/>
        </authorList>
    </citation>
    <scope>NUCLEOTIDE SEQUENCE [LARGE SCALE GENOMIC DNA]</scope>
</reference>
<proteinExistence type="predicted"/>
<gene>
    <name evidence="2" type="ORF">CALMAC_LOCUS12644</name>
</gene>
<evidence type="ECO:0000313" key="3">
    <source>
        <dbReference type="Proteomes" id="UP000410492"/>
    </source>
</evidence>
<dbReference type="Proteomes" id="UP000410492">
    <property type="component" value="Unassembled WGS sequence"/>
</dbReference>
<sequence length="56" mass="7005">MSLIFSLYSFYLSFYYYFVQNRIFLFMFYLCSNVLVSLIFSFYIHFICFYFSFIAN</sequence>